<proteinExistence type="predicted"/>
<dbReference type="Proteomes" id="UP000308802">
    <property type="component" value="Unassembled WGS sequence"/>
</dbReference>
<organism evidence="5 6">
    <name type="scientific">Aureobasidium pullulans</name>
    <name type="common">Black yeast</name>
    <name type="synonym">Pullularia pullulans</name>
    <dbReference type="NCBI Taxonomy" id="5580"/>
    <lineage>
        <taxon>Eukaryota</taxon>
        <taxon>Fungi</taxon>
        <taxon>Dikarya</taxon>
        <taxon>Ascomycota</taxon>
        <taxon>Pezizomycotina</taxon>
        <taxon>Dothideomycetes</taxon>
        <taxon>Dothideomycetidae</taxon>
        <taxon>Dothideales</taxon>
        <taxon>Saccotheciaceae</taxon>
        <taxon>Aureobasidium</taxon>
    </lineage>
</organism>
<dbReference type="PANTHER" id="PTHR10039">
    <property type="entry name" value="AMELOGENIN"/>
    <property type="match status" value="1"/>
</dbReference>
<dbReference type="PANTHER" id="PTHR10039:SF16">
    <property type="entry name" value="GPI INOSITOL-DEACYLASE"/>
    <property type="match status" value="1"/>
</dbReference>
<dbReference type="EMBL" id="QZAO01000521">
    <property type="protein sequence ID" value="THW65051.1"/>
    <property type="molecule type" value="Genomic_DNA"/>
</dbReference>
<dbReference type="SMART" id="SM00248">
    <property type="entry name" value="ANK"/>
    <property type="match status" value="2"/>
</dbReference>
<dbReference type="SUPFAM" id="SSF48403">
    <property type="entry name" value="Ankyrin repeat"/>
    <property type="match status" value="1"/>
</dbReference>
<dbReference type="InterPro" id="IPR036770">
    <property type="entry name" value="Ankyrin_rpt-contain_sf"/>
</dbReference>
<name>A0A4S8ZGR6_AURPU</name>
<protein>
    <submittedName>
        <fullName evidence="5">Ankyrin repeat protein</fullName>
    </submittedName>
</protein>
<evidence type="ECO:0000313" key="6">
    <source>
        <dbReference type="Proteomes" id="UP000308802"/>
    </source>
</evidence>
<keyword evidence="1" id="KW-0677">Repeat</keyword>
<dbReference type="PROSITE" id="PS50297">
    <property type="entry name" value="ANK_REP_REGION"/>
    <property type="match status" value="1"/>
</dbReference>
<keyword evidence="2" id="KW-0040">ANK repeat</keyword>
<evidence type="ECO:0000313" key="5">
    <source>
        <dbReference type="EMBL" id="THW65051.1"/>
    </source>
</evidence>
<evidence type="ECO:0000259" key="4">
    <source>
        <dbReference type="Pfam" id="PF24883"/>
    </source>
</evidence>
<evidence type="ECO:0000256" key="1">
    <source>
        <dbReference type="ARBA" id="ARBA00022737"/>
    </source>
</evidence>
<feature type="region of interest" description="Disordered" evidence="3">
    <location>
        <begin position="737"/>
        <end position="761"/>
    </location>
</feature>
<dbReference type="Pfam" id="PF24883">
    <property type="entry name" value="NPHP3_N"/>
    <property type="match status" value="1"/>
</dbReference>
<gene>
    <name evidence="5" type="ORF">D6D19_09385</name>
</gene>
<dbReference type="InterPro" id="IPR056884">
    <property type="entry name" value="NPHP3-like_N"/>
</dbReference>
<dbReference type="AlphaFoldDB" id="A0A4S8ZGR6"/>
<accession>A0A4S8ZGR6</accession>
<sequence length="761" mass="85139">MDPASVIGVIGVVLQITKTIYAYGDAVLEYKNEVARLRSELFGMYAALTRIEQDLSLVGKDGRHTLASPNLKSPQFRQMLDETHTILEQLANTLQEGISRSRRLARRIIWPLKRPQMQDLTTHLERLKSFFILATIRDTLEGTRDIQLSIQALRQSFQDIQQSRKEQTLYMDATRWLNPADSQSIHTAASSARLDGTNSWFITGPFDDWVSGTSPLLWLNGKPGSGKTCSTVALQQKRCAVAYFYCSYNDLSSQEPHRILSSLIMQPCQSQPTARRFVLSAYDKVRSQNSLPNAPDIKTLVDLFGQMTNALNSTSETYAVKPENAAHIIQESISKSKLTPNTVSMDLGKVSGDINDYINAQFSQQPKLKILRRELRASLIERFQRQHHGSFRWTYCTIEDLTRRHTPKAIEKALDGVAPTLEEIYRGILQGFPDDMVQAAASMLQCLVSSLRQLTISELSEAVSFTFSDDFDEDDRLIEPEAVVHSLYSLVHYDLSSQRIELAHSSVRDFLASPELSGKYHVDSVKANIDMSRICVHYLTLPSFQQVCSDQEDLNARKQDWPLLEYASAFWTRHIRVSPQESGEHLAALSRFAASSDLTAGGNFAAWYQVIYPQGNPRVWSTKPLYMCAREGLIEPLRTLLATCTRDQIEHRGGARGSTALHVAATYGETEAVKLLLAAGADPNEHNDAGENGIQWAALYDHTETVRLLLEAGAPPDLLRPESNPELHEQMVRHSLVPSSRHLGTEGPGKTGSPKKLEAVS</sequence>
<dbReference type="Pfam" id="PF12796">
    <property type="entry name" value="Ank_2"/>
    <property type="match status" value="1"/>
</dbReference>
<dbReference type="PROSITE" id="PS50088">
    <property type="entry name" value="ANK_REPEAT"/>
    <property type="match status" value="1"/>
</dbReference>
<feature type="repeat" description="ANK" evidence="2">
    <location>
        <begin position="656"/>
        <end position="688"/>
    </location>
</feature>
<dbReference type="InterPro" id="IPR002110">
    <property type="entry name" value="Ankyrin_rpt"/>
</dbReference>
<evidence type="ECO:0000256" key="3">
    <source>
        <dbReference type="SAM" id="MobiDB-lite"/>
    </source>
</evidence>
<dbReference type="Gene3D" id="1.25.40.20">
    <property type="entry name" value="Ankyrin repeat-containing domain"/>
    <property type="match status" value="1"/>
</dbReference>
<dbReference type="PRINTS" id="PR01415">
    <property type="entry name" value="ANKYRIN"/>
</dbReference>
<reference evidence="5 6" key="1">
    <citation type="submission" date="2018-10" db="EMBL/GenBank/DDBJ databases">
        <title>Fifty Aureobasidium pullulans genomes reveal a recombining polyextremotolerant generalist.</title>
        <authorList>
            <person name="Gostincar C."/>
            <person name="Turk M."/>
            <person name="Zajc J."/>
            <person name="Gunde-Cimerman N."/>
        </authorList>
    </citation>
    <scope>NUCLEOTIDE SEQUENCE [LARGE SCALE GENOMIC DNA]</scope>
    <source>
        <strain evidence="5 6">EXF-10659</strain>
    </source>
</reference>
<comment type="caution">
    <text evidence="5">The sequence shown here is derived from an EMBL/GenBank/DDBJ whole genome shotgun (WGS) entry which is preliminary data.</text>
</comment>
<feature type="domain" description="Nephrocystin 3-like N-terminal" evidence="4">
    <location>
        <begin position="196"/>
        <end position="318"/>
    </location>
</feature>
<evidence type="ECO:0000256" key="2">
    <source>
        <dbReference type="PROSITE-ProRule" id="PRU00023"/>
    </source>
</evidence>